<feature type="transmembrane region" description="Helical" evidence="2">
    <location>
        <begin position="150"/>
        <end position="168"/>
    </location>
</feature>
<organism evidence="3 4">
    <name type="scientific">Nesterenkonia halotolerans</name>
    <dbReference type="NCBI Taxonomy" id="225325"/>
    <lineage>
        <taxon>Bacteria</taxon>
        <taxon>Bacillati</taxon>
        <taxon>Actinomycetota</taxon>
        <taxon>Actinomycetes</taxon>
        <taxon>Micrococcales</taxon>
        <taxon>Micrococcaceae</taxon>
        <taxon>Nesterenkonia</taxon>
    </lineage>
</organism>
<evidence type="ECO:0000256" key="1">
    <source>
        <dbReference type="SAM" id="MobiDB-lite"/>
    </source>
</evidence>
<keyword evidence="2" id="KW-0472">Membrane</keyword>
<proteinExistence type="predicted"/>
<evidence type="ECO:0000313" key="3">
    <source>
        <dbReference type="EMBL" id="MBE1515518.1"/>
    </source>
</evidence>
<dbReference type="EMBL" id="JADBEE010000002">
    <property type="protein sequence ID" value="MBE1515518.1"/>
    <property type="molecule type" value="Genomic_DNA"/>
</dbReference>
<name>A0ABR9J951_9MICC</name>
<keyword evidence="4" id="KW-1185">Reference proteome</keyword>
<comment type="caution">
    <text evidence="3">The sequence shown here is derived from an EMBL/GenBank/DDBJ whole genome shotgun (WGS) entry which is preliminary data.</text>
</comment>
<keyword evidence="2" id="KW-0812">Transmembrane</keyword>
<sequence length="179" mass="19191">MDSAQPRTSPPRRANRWFQAPWVQGIGTTLGTLVPARSYPAWLRQTMMWVPAVGLGALVSSPTVWRSLAESAQAQPDSPGAEAADSARNESAEQLLDTSAADRSRRRPFTRWLGRAGGGIAVGALVYGNMRMGFWLDGAIERGLRRVHVPAPRVVMALAAGGAAVWTAKADRIRAASDS</sequence>
<dbReference type="RefSeq" id="WP_192592347.1">
    <property type="nucleotide sequence ID" value="NZ_JADBEE010000002.1"/>
</dbReference>
<feature type="region of interest" description="Disordered" evidence="1">
    <location>
        <begin position="69"/>
        <end position="103"/>
    </location>
</feature>
<protein>
    <submittedName>
        <fullName evidence="3">Uncharacterized protein</fullName>
    </submittedName>
</protein>
<dbReference type="Proteomes" id="UP000636579">
    <property type="component" value="Unassembled WGS sequence"/>
</dbReference>
<evidence type="ECO:0000256" key="2">
    <source>
        <dbReference type="SAM" id="Phobius"/>
    </source>
</evidence>
<gene>
    <name evidence="3" type="ORF">H4W26_002310</name>
</gene>
<feature type="transmembrane region" description="Helical" evidence="2">
    <location>
        <begin position="112"/>
        <end position="130"/>
    </location>
</feature>
<reference evidence="3 4" key="1">
    <citation type="submission" date="2020-10" db="EMBL/GenBank/DDBJ databases">
        <title>Sequencing the genomes of 1000 actinobacteria strains.</title>
        <authorList>
            <person name="Klenk H.-P."/>
        </authorList>
    </citation>
    <scope>NUCLEOTIDE SEQUENCE [LARGE SCALE GENOMIC DNA]</scope>
    <source>
        <strain evidence="3 4">DSM 15474</strain>
    </source>
</reference>
<accession>A0ABR9J951</accession>
<keyword evidence="2" id="KW-1133">Transmembrane helix</keyword>
<evidence type="ECO:0000313" key="4">
    <source>
        <dbReference type="Proteomes" id="UP000636579"/>
    </source>
</evidence>